<gene>
    <name evidence="2" type="ORF">C8A00DRAFT_31413</name>
</gene>
<feature type="region of interest" description="Disordered" evidence="1">
    <location>
        <begin position="247"/>
        <end position="297"/>
    </location>
</feature>
<evidence type="ECO:0000256" key="1">
    <source>
        <dbReference type="SAM" id="MobiDB-lite"/>
    </source>
</evidence>
<keyword evidence="3" id="KW-1185">Reference proteome</keyword>
<dbReference type="AlphaFoldDB" id="A0AAN6ZZC6"/>
<evidence type="ECO:0000313" key="3">
    <source>
        <dbReference type="Proteomes" id="UP001302745"/>
    </source>
</evidence>
<sequence>MSEPRCPACKPILIREEEYIMEHIMECDNCKISDDVSNDGAPTPRATPPDAEITRSVSEELGAGILDAEDMNQAYQPTMMEPNWDGDDGGLKVILEGFNPDIVPFNLFSQTELPNSNHDDPNTGLPTDLYFFDDEVNIAGNNLGGAVEPADQLHGHAGFGSSIPYLPDQQSAMHHPLPCSNLQLGLSLEEHHKLSYDVAQPSFHQQLSAGASWTYATPQAAQHERLDTHTPGYYAYPGTIDNPQNISAMPSWSYGTPAAPPYQQHQDTDHKEEESYNEPSNSNQRPRKHGMGRKGQQNRRLHAQGLCIWCKQPNPALEKMGCPACLPRRADSTRRYREKLARQSEEREVLLEEEEEALAHHVGGVGQGGVQGAGLLQWERDAEGEEIWEGY</sequence>
<proteinExistence type="predicted"/>
<evidence type="ECO:0000313" key="2">
    <source>
        <dbReference type="EMBL" id="KAK4155754.1"/>
    </source>
</evidence>
<name>A0AAN6ZZC6_9PEZI</name>
<reference evidence="2" key="1">
    <citation type="journal article" date="2023" name="Mol. Phylogenet. Evol.">
        <title>Genome-scale phylogeny and comparative genomics of the fungal order Sordariales.</title>
        <authorList>
            <person name="Hensen N."/>
            <person name="Bonometti L."/>
            <person name="Westerberg I."/>
            <person name="Brannstrom I.O."/>
            <person name="Guillou S."/>
            <person name="Cros-Aarteil S."/>
            <person name="Calhoun S."/>
            <person name="Haridas S."/>
            <person name="Kuo A."/>
            <person name="Mondo S."/>
            <person name="Pangilinan J."/>
            <person name="Riley R."/>
            <person name="LaButti K."/>
            <person name="Andreopoulos B."/>
            <person name="Lipzen A."/>
            <person name="Chen C."/>
            <person name="Yan M."/>
            <person name="Daum C."/>
            <person name="Ng V."/>
            <person name="Clum A."/>
            <person name="Steindorff A."/>
            <person name="Ohm R.A."/>
            <person name="Martin F."/>
            <person name="Silar P."/>
            <person name="Natvig D.O."/>
            <person name="Lalanne C."/>
            <person name="Gautier V."/>
            <person name="Ament-Velasquez S.L."/>
            <person name="Kruys A."/>
            <person name="Hutchinson M.I."/>
            <person name="Powell A.J."/>
            <person name="Barry K."/>
            <person name="Miller A.N."/>
            <person name="Grigoriev I.V."/>
            <person name="Debuchy R."/>
            <person name="Gladieux P."/>
            <person name="Hiltunen Thoren M."/>
            <person name="Johannesson H."/>
        </authorList>
    </citation>
    <scope>NUCLEOTIDE SEQUENCE</scope>
    <source>
        <strain evidence="2">CBS 538.74</strain>
    </source>
</reference>
<reference evidence="2" key="2">
    <citation type="submission" date="2023-05" db="EMBL/GenBank/DDBJ databases">
        <authorList>
            <consortium name="Lawrence Berkeley National Laboratory"/>
            <person name="Steindorff A."/>
            <person name="Hensen N."/>
            <person name="Bonometti L."/>
            <person name="Westerberg I."/>
            <person name="Brannstrom I.O."/>
            <person name="Guillou S."/>
            <person name="Cros-Aarteil S."/>
            <person name="Calhoun S."/>
            <person name="Haridas S."/>
            <person name="Kuo A."/>
            <person name="Mondo S."/>
            <person name="Pangilinan J."/>
            <person name="Riley R."/>
            <person name="Labutti K."/>
            <person name="Andreopoulos B."/>
            <person name="Lipzen A."/>
            <person name="Chen C."/>
            <person name="Yanf M."/>
            <person name="Daum C."/>
            <person name="Ng V."/>
            <person name="Clum A."/>
            <person name="Ohm R."/>
            <person name="Martin F."/>
            <person name="Silar P."/>
            <person name="Natvig D."/>
            <person name="Lalanne C."/>
            <person name="Gautier V."/>
            <person name="Ament-Velasquez S.L."/>
            <person name="Kruys A."/>
            <person name="Hutchinson M.I."/>
            <person name="Powell A.J."/>
            <person name="Barry K."/>
            <person name="Miller A.N."/>
            <person name="Grigoriev I.V."/>
            <person name="Debuchy R."/>
            <person name="Gladieux P."/>
            <person name="Thoren M.H."/>
            <person name="Johannesson H."/>
        </authorList>
    </citation>
    <scope>NUCLEOTIDE SEQUENCE</scope>
    <source>
        <strain evidence="2">CBS 538.74</strain>
    </source>
</reference>
<dbReference type="Proteomes" id="UP001302745">
    <property type="component" value="Unassembled WGS sequence"/>
</dbReference>
<comment type="caution">
    <text evidence="2">The sequence shown here is derived from an EMBL/GenBank/DDBJ whole genome shotgun (WGS) entry which is preliminary data.</text>
</comment>
<accession>A0AAN6ZZC6</accession>
<protein>
    <submittedName>
        <fullName evidence="2">Uncharacterized protein</fullName>
    </submittedName>
</protein>
<feature type="compositionally biased region" description="Basic residues" evidence="1">
    <location>
        <begin position="285"/>
        <end position="297"/>
    </location>
</feature>
<organism evidence="2 3">
    <name type="scientific">Chaetomidium leptoderma</name>
    <dbReference type="NCBI Taxonomy" id="669021"/>
    <lineage>
        <taxon>Eukaryota</taxon>
        <taxon>Fungi</taxon>
        <taxon>Dikarya</taxon>
        <taxon>Ascomycota</taxon>
        <taxon>Pezizomycotina</taxon>
        <taxon>Sordariomycetes</taxon>
        <taxon>Sordariomycetidae</taxon>
        <taxon>Sordariales</taxon>
        <taxon>Chaetomiaceae</taxon>
        <taxon>Chaetomidium</taxon>
    </lineage>
</organism>
<dbReference type="EMBL" id="MU856881">
    <property type="protein sequence ID" value="KAK4155754.1"/>
    <property type="molecule type" value="Genomic_DNA"/>
</dbReference>